<evidence type="ECO:0000259" key="1">
    <source>
        <dbReference type="Pfam" id="PF01262"/>
    </source>
</evidence>
<dbReference type="Gene3D" id="3.40.50.720">
    <property type="entry name" value="NAD(P)-binding Rossmann-like Domain"/>
    <property type="match status" value="2"/>
</dbReference>
<protein>
    <recommendedName>
        <fullName evidence="1">Alanine dehydrogenase/pyridine nucleotide transhydrogenase NAD(H)-binding domain-containing protein</fullName>
    </recommendedName>
</protein>
<gene>
    <name evidence="2" type="ORF">SDC9_96265</name>
</gene>
<accession>A0A645A8L8</accession>
<sequence length="159" mass="17767">MENEAGEFEVVNLDGTRTSMLDALTTADIIVNGILQNPVRPIILINESDLGRFTKPCLIIDVSCSRGMGFSFAYPTTFENPVLDFGIVQYYGVDHTPALLWNSATWEISTALLPYLESVVLEQPNTVIEGALDIQHGKVLNQDILIYQNRSQVYPYKQL</sequence>
<dbReference type="InterPro" id="IPR007698">
    <property type="entry name" value="AlaDH/PNT_NAD(H)-bd"/>
</dbReference>
<name>A0A645A8L8_9ZZZZ</name>
<dbReference type="InterPro" id="IPR036291">
    <property type="entry name" value="NAD(P)-bd_dom_sf"/>
</dbReference>
<feature type="domain" description="Alanine dehydrogenase/pyridine nucleotide transhydrogenase NAD(H)-binding" evidence="1">
    <location>
        <begin position="16"/>
        <end position="141"/>
    </location>
</feature>
<reference evidence="2" key="1">
    <citation type="submission" date="2019-08" db="EMBL/GenBank/DDBJ databases">
        <authorList>
            <person name="Kucharzyk K."/>
            <person name="Murdoch R.W."/>
            <person name="Higgins S."/>
            <person name="Loffler F."/>
        </authorList>
    </citation>
    <scope>NUCLEOTIDE SEQUENCE</scope>
</reference>
<comment type="caution">
    <text evidence="2">The sequence shown here is derived from an EMBL/GenBank/DDBJ whole genome shotgun (WGS) entry which is preliminary data.</text>
</comment>
<evidence type="ECO:0000313" key="2">
    <source>
        <dbReference type="EMBL" id="MPM49535.1"/>
    </source>
</evidence>
<dbReference type="Pfam" id="PF01262">
    <property type="entry name" value="AlaDh_PNT_C"/>
    <property type="match status" value="1"/>
</dbReference>
<proteinExistence type="predicted"/>
<dbReference type="AlphaFoldDB" id="A0A645A8L8"/>
<dbReference type="EMBL" id="VSSQ01012570">
    <property type="protein sequence ID" value="MPM49535.1"/>
    <property type="molecule type" value="Genomic_DNA"/>
</dbReference>
<organism evidence="2">
    <name type="scientific">bioreactor metagenome</name>
    <dbReference type="NCBI Taxonomy" id="1076179"/>
    <lineage>
        <taxon>unclassified sequences</taxon>
        <taxon>metagenomes</taxon>
        <taxon>ecological metagenomes</taxon>
    </lineage>
</organism>
<dbReference type="SUPFAM" id="SSF51735">
    <property type="entry name" value="NAD(P)-binding Rossmann-fold domains"/>
    <property type="match status" value="1"/>
</dbReference>